<evidence type="ECO:0000313" key="6">
    <source>
        <dbReference type="Proteomes" id="UP000053558"/>
    </source>
</evidence>
<feature type="compositionally biased region" description="Acidic residues" evidence="4">
    <location>
        <begin position="622"/>
        <end position="643"/>
    </location>
</feature>
<dbReference type="Pfam" id="PF12796">
    <property type="entry name" value="Ank_2"/>
    <property type="match status" value="1"/>
</dbReference>
<keyword evidence="6" id="KW-1185">Reference proteome</keyword>
<feature type="compositionally biased region" description="Basic and acidic residues" evidence="4">
    <location>
        <begin position="588"/>
        <end position="621"/>
    </location>
</feature>
<dbReference type="InterPro" id="IPR036770">
    <property type="entry name" value="Ankyrin_rpt-contain_sf"/>
</dbReference>
<evidence type="ECO:0000256" key="1">
    <source>
        <dbReference type="ARBA" id="ARBA00022737"/>
    </source>
</evidence>
<dbReference type="RefSeq" id="XP_007767748.1">
    <property type="nucleotide sequence ID" value="XM_007769558.1"/>
</dbReference>
<dbReference type="Gene3D" id="1.25.40.20">
    <property type="entry name" value="Ankyrin repeat-containing domain"/>
    <property type="match status" value="3"/>
</dbReference>
<feature type="compositionally biased region" description="Basic and acidic residues" evidence="4">
    <location>
        <begin position="957"/>
        <end position="981"/>
    </location>
</feature>
<dbReference type="EMBL" id="JH711577">
    <property type="protein sequence ID" value="EIW81880.1"/>
    <property type="molecule type" value="Genomic_DNA"/>
</dbReference>
<dbReference type="PROSITE" id="PS50297">
    <property type="entry name" value="ANK_REP_REGION"/>
    <property type="match status" value="3"/>
</dbReference>
<evidence type="ECO:0000313" key="5">
    <source>
        <dbReference type="EMBL" id="EIW81880.1"/>
    </source>
</evidence>
<feature type="compositionally biased region" description="Acidic residues" evidence="4">
    <location>
        <begin position="1145"/>
        <end position="1165"/>
    </location>
</feature>
<dbReference type="InterPro" id="IPR051165">
    <property type="entry name" value="Multifunctional_ANK_Repeat"/>
</dbReference>
<dbReference type="Pfam" id="PF00023">
    <property type="entry name" value="Ank"/>
    <property type="match status" value="1"/>
</dbReference>
<feature type="repeat" description="ANK" evidence="3">
    <location>
        <begin position="530"/>
        <end position="562"/>
    </location>
</feature>
<name>A0A5M3MS03_CONPW</name>
<organism evidence="5 6">
    <name type="scientific">Coniophora puteana (strain RWD-64-598)</name>
    <name type="common">Brown rot fungus</name>
    <dbReference type="NCBI Taxonomy" id="741705"/>
    <lineage>
        <taxon>Eukaryota</taxon>
        <taxon>Fungi</taxon>
        <taxon>Dikarya</taxon>
        <taxon>Basidiomycota</taxon>
        <taxon>Agaricomycotina</taxon>
        <taxon>Agaricomycetes</taxon>
        <taxon>Agaricomycetidae</taxon>
        <taxon>Boletales</taxon>
        <taxon>Coniophorineae</taxon>
        <taxon>Coniophoraceae</taxon>
        <taxon>Coniophora</taxon>
    </lineage>
</organism>
<dbReference type="GeneID" id="19205173"/>
<feature type="compositionally biased region" description="Basic and acidic residues" evidence="4">
    <location>
        <begin position="644"/>
        <end position="655"/>
    </location>
</feature>
<dbReference type="PRINTS" id="PR01415">
    <property type="entry name" value="ANKYRIN"/>
</dbReference>
<feature type="region of interest" description="Disordered" evidence="4">
    <location>
        <begin position="999"/>
        <end position="1027"/>
    </location>
</feature>
<dbReference type="KEGG" id="cput:CONPUDRAFT_164614"/>
<comment type="caution">
    <text evidence="5">The sequence shown here is derived from an EMBL/GenBank/DDBJ whole genome shotgun (WGS) entry which is preliminary data.</text>
</comment>
<keyword evidence="1" id="KW-0677">Repeat</keyword>
<reference evidence="6" key="1">
    <citation type="journal article" date="2012" name="Science">
        <title>The Paleozoic origin of enzymatic lignin decomposition reconstructed from 31 fungal genomes.</title>
        <authorList>
            <person name="Floudas D."/>
            <person name="Binder M."/>
            <person name="Riley R."/>
            <person name="Barry K."/>
            <person name="Blanchette R.A."/>
            <person name="Henrissat B."/>
            <person name="Martinez A.T."/>
            <person name="Otillar R."/>
            <person name="Spatafora J.W."/>
            <person name="Yadav J.S."/>
            <person name="Aerts A."/>
            <person name="Benoit I."/>
            <person name="Boyd A."/>
            <person name="Carlson A."/>
            <person name="Copeland A."/>
            <person name="Coutinho P.M."/>
            <person name="de Vries R.P."/>
            <person name="Ferreira P."/>
            <person name="Findley K."/>
            <person name="Foster B."/>
            <person name="Gaskell J."/>
            <person name="Glotzer D."/>
            <person name="Gorecki P."/>
            <person name="Heitman J."/>
            <person name="Hesse C."/>
            <person name="Hori C."/>
            <person name="Igarashi K."/>
            <person name="Jurgens J.A."/>
            <person name="Kallen N."/>
            <person name="Kersten P."/>
            <person name="Kohler A."/>
            <person name="Kuees U."/>
            <person name="Kumar T.K.A."/>
            <person name="Kuo A."/>
            <person name="LaButti K."/>
            <person name="Larrondo L.F."/>
            <person name="Lindquist E."/>
            <person name="Ling A."/>
            <person name="Lombard V."/>
            <person name="Lucas S."/>
            <person name="Lundell T."/>
            <person name="Martin R."/>
            <person name="McLaughlin D.J."/>
            <person name="Morgenstern I."/>
            <person name="Morin E."/>
            <person name="Murat C."/>
            <person name="Nagy L.G."/>
            <person name="Nolan M."/>
            <person name="Ohm R.A."/>
            <person name="Patyshakuliyeva A."/>
            <person name="Rokas A."/>
            <person name="Ruiz-Duenas F.J."/>
            <person name="Sabat G."/>
            <person name="Salamov A."/>
            <person name="Samejima M."/>
            <person name="Schmutz J."/>
            <person name="Slot J.C."/>
            <person name="St John F."/>
            <person name="Stenlid J."/>
            <person name="Sun H."/>
            <person name="Sun S."/>
            <person name="Syed K."/>
            <person name="Tsang A."/>
            <person name="Wiebenga A."/>
            <person name="Young D."/>
            <person name="Pisabarro A."/>
            <person name="Eastwood D.C."/>
            <person name="Martin F."/>
            <person name="Cullen D."/>
            <person name="Grigoriev I.V."/>
            <person name="Hibbett D.S."/>
        </authorList>
    </citation>
    <scope>NUCLEOTIDE SEQUENCE [LARGE SCALE GENOMIC DNA]</scope>
    <source>
        <strain evidence="6">RWD-64-598 SS2</strain>
    </source>
</reference>
<feature type="repeat" description="ANK" evidence="3">
    <location>
        <begin position="563"/>
        <end position="587"/>
    </location>
</feature>
<evidence type="ECO:0000256" key="2">
    <source>
        <dbReference type="ARBA" id="ARBA00023043"/>
    </source>
</evidence>
<evidence type="ECO:0000256" key="4">
    <source>
        <dbReference type="SAM" id="MobiDB-lite"/>
    </source>
</evidence>
<dbReference type="SUPFAM" id="SSF48403">
    <property type="entry name" value="Ankyrin repeat"/>
    <property type="match status" value="2"/>
</dbReference>
<evidence type="ECO:0000256" key="3">
    <source>
        <dbReference type="PROSITE-ProRule" id="PRU00023"/>
    </source>
</evidence>
<keyword evidence="2 3" id="KW-0040">ANK repeat</keyword>
<dbReference type="OMA" id="ETDWTEM"/>
<gene>
    <name evidence="5" type="ORF">CONPUDRAFT_164614</name>
</gene>
<dbReference type="OrthoDB" id="539213at2759"/>
<protein>
    <submittedName>
        <fullName evidence="5">Ankyrin</fullName>
    </submittedName>
</protein>
<sequence>MYSPSNEIQTFLKRISSLPDGPGAGLDDALQPALDYEADLRRLFATERDSSILKDPYVGLVDVFAVPNEARLTRERVVKNDDDKIAKFVMPLNPEKRRKEGVPSTVKGLDEFKANFNVFTENSLSLITDWSNIVVAGGSILACLSPLPDEAAQTRRTLRKWFHAEATPTSDIDMFLYGLTPTEAEKKIDYIYRMVRDAIPWDVTCVRTKHTVSIHSQYPYRAIQIVLRLYQSPAEILAGFDIDAPCCLYDGNKVWVNPRSLIALMRQCNTVDMTRRSPSYEVRLAKYAARGFEVYIPSLRRADIDPTIFERSIARVAGLARLLALESLRDSNIRDKFIEERRNLRGRPYVYRGRSNRQRRYKGDLKGLDSFFGLEMNDYDVSTLHIPYGPRWNAQRIENLIYTADIKMNSIWNPKNKDRKLHRHPAFFGTAAECLEDCCEACPETGTDEERALLEKDDENYIRGRVTFIHENPGRQSITGSFRPIDDGEWSELAYIADSTKFFHAVAHNDTTPVAQMISDGMDANRRDHAGRTPLHLAVLSGSVDVALQLIESGTRVSARIVDGRSALHLAAAGNHVQVIEKLLERSKGNEEEARKKADEEKQAGPKDESRAMSHDGKEDGKEDDNMDGEKEDEDWDEVDDDGSDTKEKKSKDGDLDIMADAVDLGAIPEDESSLPDILDINAPDWDAVLTPIGYAVMSGSADAVKALISSGADIKTAIKGNSVRDRVPLPLKLTRFVEDSTIACKIAKALLEAGASSTAIDDQPNMLTVLHEHVMAGKLELIQTFLENDPNAKKALEFPSKVNYELLMSPLASAVQEGRYDIVILLLAWGAKLELSENDVARAQQMLKKTKQYIRDPMQSADVLGVSLANVHWDLALSLVKLGADPNSRLVDNDWRATHRTILDWTMSTDHRIAKQLDEQSKSDDESSVPALSSQPSAWEQEYVHLVRKLVQAKKSASDPEVDRAKDEQERKTRQIREISRAHLGELRGELVSAGAKTCKELHPDDGAADDASSRRDRRRDRREPENVKYEFLPTYSWNSDGTPPKSSYELYDQLFDACYTGDDAKVIQLCLQPPKGRNALRISVHIPLPLPGQYGGYTPLFAAVMGRKWTTAKLILDIARKQYVKEDVSDNKVNWHAESLQLDESDMGDSEDEMDVDDDEVPPSEEPHIIDIKDIPSEVQCKSPPENLLTLSYKIPSNSQEEGGLSYSSIVCQAAQKNDRESLEKILDLYDSCEGDFGDEVMSSIASVDNPAILDIVIRRYGVGIDIPKESDDDWKEAKATNGRRPYLGLTVHGEKRTDLAKKVEGNSSEDTSEHRPMLYILARETLPHIVEYLGSEGILTSYRAYIDSHEGDDNKKISFLRTACESLETLRSHLGWTESKTGENSLTAALCNIEINKALPVLEAMFRARPDYMKNLVNKTLVKRGYNSILMAVMRNCNPALFNFLRNKGASYMERSATDRANVLHMVCSTQNTELFEHFIQKLPRADLDELLVQRAGSSKETPLHVAVSKGNLQFVEQLTKLGGPSLTARNLHGSTPLHLAISLKLHHIVCHLVSALPPKELRNETAFGETPFELAVRQKILEDVQSRNSVRCLNLTSTTEPSFGDEYLTRDLWEKRAATVRGALARLAEGKHLDPNAQLATEAAALAKRLEDKAAACSEIDKAKSQDRNSALTLAVLKEAGAAVPGQRVLVHVHDVLESMSGTIEVVKKKQGQEDKEQNERERDKAFGIKRCRYDYGEDQDFIDGFFVEGMWV</sequence>
<dbReference type="InterPro" id="IPR002110">
    <property type="entry name" value="Ankyrin_rpt"/>
</dbReference>
<feature type="region of interest" description="Disordered" evidence="4">
    <location>
        <begin position="918"/>
        <end position="937"/>
    </location>
</feature>
<feature type="repeat" description="ANK" evidence="3">
    <location>
        <begin position="1502"/>
        <end position="1526"/>
    </location>
</feature>
<dbReference type="PROSITE" id="PS50088">
    <property type="entry name" value="ANK_REPEAT"/>
    <property type="match status" value="4"/>
</dbReference>
<dbReference type="Proteomes" id="UP000053558">
    <property type="component" value="Unassembled WGS sequence"/>
</dbReference>
<feature type="repeat" description="ANK" evidence="3">
    <location>
        <begin position="688"/>
        <end position="720"/>
    </location>
</feature>
<accession>A0A5M3MS03</accession>
<dbReference type="SMART" id="SM00248">
    <property type="entry name" value="ANK"/>
    <property type="match status" value="11"/>
</dbReference>
<dbReference type="PANTHER" id="PTHR24123">
    <property type="entry name" value="ANKYRIN REPEAT-CONTAINING"/>
    <property type="match status" value="1"/>
</dbReference>
<dbReference type="PANTHER" id="PTHR24123:SF33">
    <property type="entry name" value="PROTEIN HOS4"/>
    <property type="match status" value="1"/>
</dbReference>
<feature type="region of interest" description="Disordered" evidence="4">
    <location>
        <begin position="955"/>
        <end position="981"/>
    </location>
</feature>
<feature type="region of interest" description="Disordered" evidence="4">
    <location>
        <begin position="1145"/>
        <end position="1169"/>
    </location>
</feature>
<proteinExistence type="predicted"/>
<feature type="region of interest" description="Disordered" evidence="4">
    <location>
        <begin position="588"/>
        <end position="655"/>
    </location>
</feature>